<feature type="coiled-coil region" evidence="10">
    <location>
        <begin position="2504"/>
        <end position="2533"/>
    </location>
</feature>
<feature type="region of interest" description="Disordered" evidence="11">
    <location>
        <begin position="2841"/>
        <end position="2869"/>
    </location>
</feature>
<dbReference type="InterPro" id="IPR019749">
    <property type="entry name" value="Band_41_domain"/>
</dbReference>
<dbReference type="CDD" id="cd14473">
    <property type="entry name" value="FERM_B-lobe"/>
    <property type="match status" value="1"/>
</dbReference>
<name>A0A6J2UAP4_DROLE</name>
<feature type="compositionally biased region" description="Basic and acidic residues" evidence="11">
    <location>
        <begin position="2855"/>
        <end position="2869"/>
    </location>
</feature>
<dbReference type="FunFam" id="2.30.29.30:FF:000028">
    <property type="entry name" value="Talin 2"/>
    <property type="match status" value="1"/>
</dbReference>
<keyword evidence="14" id="KW-1185">Reference proteome</keyword>
<dbReference type="InterPro" id="IPR037438">
    <property type="entry name" value="Talin1/2-RS"/>
</dbReference>
<dbReference type="GO" id="GO:0005856">
    <property type="term" value="C:cytoskeleton"/>
    <property type="evidence" value="ECO:0007669"/>
    <property type="project" value="UniProtKB-SubCell"/>
</dbReference>
<dbReference type="FunFam" id="1.20.120.230:FF:000004">
    <property type="entry name" value="Talin 2"/>
    <property type="match status" value="1"/>
</dbReference>
<dbReference type="FunFam" id="3.10.20.90:FF:000207">
    <property type="entry name" value="Rhea, isoform B"/>
    <property type="match status" value="1"/>
</dbReference>
<dbReference type="InterPro" id="IPR057346">
    <property type="entry name" value="Talin1/2_VBS2"/>
</dbReference>
<keyword evidence="4" id="KW-1003">Cell membrane</keyword>
<dbReference type="GO" id="GO:0030182">
    <property type="term" value="P:neuron differentiation"/>
    <property type="evidence" value="ECO:0007669"/>
    <property type="project" value="UniProtKB-ARBA"/>
</dbReference>
<dbReference type="InterPro" id="IPR015224">
    <property type="entry name" value="Talin_cent"/>
</dbReference>
<dbReference type="SUPFAM" id="SSF50729">
    <property type="entry name" value="PH domain-like"/>
    <property type="match status" value="1"/>
</dbReference>
<evidence type="ECO:0000256" key="1">
    <source>
        <dbReference type="ARBA" id="ARBA00004245"/>
    </source>
</evidence>
<comment type="subcellular location">
    <subcellularLocation>
        <location evidence="2">Cell junction</location>
        <location evidence="2">Focal adhesion</location>
    </subcellularLocation>
    <subcellularLocation>
        <location evidence="3">Cell membrane</location>
        <topology evidence="3">Peripheral membrane protein</topology>
        <orientation evidence="3">Cytoplasmic side</orientation>
    </subcellularLocation>
    <subcellularLocation>
        <location evidence="1">Cytoplasm</location>
        <location evidence="1">Cytoskeleton</location>
    </subcellularLocation>
</comment>
<dbReference type="FunFam" id="1.20.1420.10:FF:000001">
    <property type="entry name" value="Talin 2"/>
    <property type="match status" value="1"/>
</dbReference>
<feature type="coiled-coil region" evidence="10">
    <location>
        <begin position="1806"/>
        <end position="1854"/>
    </location>
</feature>
<keyword evidence="5" id="KW-0963">Cytoplasm</keyword>
<dbReference type="Pfam" id="PF01608">
    <property type="entry name" value="I_LWEQ"/>
    <property type="match status" value="1"/>
</dbReference>
<dbReference type="SUPFAM" id="SSF47031">
    <property type="entry name" value="Second domain of FERM"/>
    <property type="match status" value="1"/>
</dbReference>
<dbReference type="InterPro" id="IPR049108">
    <property type="entry name" value="Talin_R4"/>
</dbReference>
<dbReference type="Gene3D" id="1.20.1420.10">
    <property type="entry name" value="Talin, central domain"/>
    <property type="match status" value="7"/>
</dbReference>
<dbReference type="RefSeq" id="XP_030385591.1">
    <property type="nucleotide sequence ID" value="XM_030529731.1"/>
</dbReference>
<evidence type="ECO:0000259" key="12">
    <source>
        <dbReference type="PROSITE" id="PS50057"/>
    </source>
</evidence>
<evidence type="ECO:0000256" key="10">
    <source>
        <dbReference type="SAM" id="Coils"/>
    </source>
</evidence>
<sequence>MSTLSLRIQLEGGRVTKTIQFQPNTTVFDACKIIRDKFAEAVQGQPSEYGLFISDEQNQQGVWLEAGRSLGYYILHNGDTLEYRRKLRTLRVRMLDGAVKTILVDDSQPVVQLMVVICTKIGITNHEEYGLVREDTEAQNENLPDNKFGTLTLKRKFTEKERDAKMESLRKKLKTDDEMNWVDVSRTLREQGIDESETVLLRRRFFFSDQNIDSRDPVQLNLLYVQARDAILDGTHPVTQEKACEFAGIQVHIQFGPHNEAKHKPGFLDLKDFLPQSYVRVKSIEKKVFAEHKKHVDLSEIDAKVLYTKTARELPTYGVTFFLVKEKMNGKNKLVPRLLGVTKDSVLRLDERTKEILVSWPLTTVRRWGASPNTFTLDFGDYANQYYSVQTTEAEQIVQLIAGYIDIILKKKQTKDHFGIEGDEGSTMVEESVAPSKATFLQHETNRVEKLNLESLAHPGVMRPYDGERTFTQNEVQTVQYGAFVGQVNHAHQPPTTKEVRISSVNLTEPQRALLGYISAGQDVLLRADEELRTKAPIQELGSDLRSIEWRENTLDTSKQAVTSHVATMSAATAQIITASHPDEVDTEAISASVSQIAQTIPEVTKEVRLIAALMEDDTNGDKLLEAARNLCNAFSDLLKAAEPESKEPPQNLINAANRVGEATTHVLSTIAEEEVPENRDLHDMLLALAKAVANTTAALVLRAKHIAASCEDEEARNRVIGAASQCALATSQLVACAKVVAPTLHNAACREQLEAAARNVARAVNALCEVCNEATNDPKLKDDLINAARDVSKSLQDMLEHVKLSSREYANRTSQELSPVENVIIGTDILVSSNDPQEMVRHARTLGQTTAQLIQSIKGEADQQQDADMQRRLLSAAKQLADATARLVEAARLCSSNPHDSDNQNALRRAAEELREITTTTANTPAMKRNLIQRLEYCSKQAASAATQCISAAQNAVQHSDDHQTKESLLQDCKGVADTIPRLVTSVKTTRAQPDDANAQLNLIEAAEQFIMPALQVSKSSRALQPTVTDIPSAAQLSKSALYLGQTVSELHSVAQRARDACGGQELESALEAVRNLHNVLDDTRNAAQTGNLRPLPGETVENTANELRRSAKNVGIALRQLLSSVMHGQRNYVGVGGRDTALALGDFTKSVHGVAATTQNPAIIDCADDVVTISAHLIEEAQRTLHNAGDRNALIQAGRDVTNALSRTVDCIPGQREVDVALRNVSDLSEILSMSEFPPSTRTYKILQSELKQVAEDLSIAGGQIVQSYASPAQLAETSQHFGANYRDLLSVSMEMAGQTQDEVVRSQMIECLRNLSTQSCSLLSTAKSVAADPGQPNAKNLLHAAARSVTESINQLVDASIQSAPGQKECDNAIRNMDALRVMIDYPHEPINEQGYFDCVENATAKSRNLGYSISEMINNAKQSNHVEFSKSVNNVDESIQGLIESSSQAAYLIGVSHPSSVAGRPGIIDQAQLTWAYQGISQHCDIVSSPQSTKPQMISALTVIAKHTSYLCSICRQASMNTNNPVAKNEFIVLAKQVATATSDLVQDIKAIEETQETTNRERLVEPLLDAVKAVRQYASSPEFISIPAKISAEGRKAQEPVINAGRGVIDGVVEMVKAAKSLALSPDNPPVWQQLSMHSTPVSESVKRLVDNIRDKAPGQAQCEQVLHTLGTCTRELDSCALAVSAQGLSQRRDNNLHGFSGQTLNSAAELIDKLEPIRMAGKNNAEQLGHAVGEISRYIVPMVNGAIGACTHIVHTNQQMSLINQTKSVVESAITLVQAAKDSAGNPRATHAHPRLDDAIDSTGEAIRELQQTVEKINAETGVLTSLMEQVNRAITRLTDKRQSLLSASYSDSFVTYQTRMVQTAKEIARLANEINAKSSVEPQLLPQLAVDMAQHYQQLTQDSVGASTTTTSPDVAMRIRSTVIDLGRSVSSMISSSAGGARPNDVSTQKEISRNARDVSEKVAQVLAALQAGSRGTQACINAAHTVSGIIGDLDTTIMFATAGTLHSDGDGSFADHREHILQTAKALVEDTKVLVTGAAGTQDQLATAAQNAVSTITQLAEAVKRGACSLGSSQPDSQVMVINAVKDVASALGDLINCTKLASGKPIHDPSMQDLKESARVMVLNVSSLLKTVKAVEDEHTRGTRAMEATVEAISQEIRAMHTPPPVGSPQVGPEDLIRVTMNVTAATAKAVAAGASNLQTDIVAAANLGRRAISDMLIVCRSVAWNCAETEELRSRTLEAGTAVGESYRDLLNGILHNCSADDRMHLSRRVAKCVTDLVAMARLLKGSDWIDPEDPTVIAENELLGAAASIDAAAKKLASLRPRRQADVKIELDENMKFDEMILEAAKGIMAASAALVRAANAAQRELIDQGKVARRPLTSSDDGQWSEGLISAARLVAAATHSLVEAAQNLVRGAGTEEMLISTAKQVAASTAQLLIACKVKSNPNSEAGRRLQAAGNAVIKSTDNLVHAAQQGLEAEEEHSLKINTSMVDGMAQEINARSAVLRKEKELEEARQRLKHVRQAQRYAKNAQGFTTDESDTEYAYGTVNKSQNNTLNRSGYYGHSGEIPSSPSHNTQQSPLVQSQKRHYNYPPPQHFHHPGAVSPPPANYVEETNGDFPPPPPPLSQTISNMQTATSHSFRSNPKLTANAVPRPYPGSPGAGSGSLLGTNGLATISTSTTTTPPPATTTNSSRLSQPSTPTKANNNYQHSFESSTIKTNDSQFLPPYSVPHISPLVQKPNLAECVQDLHDKTFGQGGVVQLTGGSTYPGQNYEGYTSRYETRNFDKANDSISSDQGTIKPLETNFSQMTLNTDGGKISIVDQGSERLTSMTQRVMERKSFTTTTESRSETKTEKHSFRLE</sequence>
<dbReference type="CDD" id="cd17089">
    <property type="entry name" value="FERM_F0_TLN"/>
    <property type="match status" value="1"/>
</dbReference>
<dbReference type="FunFam" id="1.20.120.230:FF:000002">
    <property type="entry name" value="Talin 2"/>
    <property type="match status" value="1"/>
</dbReference>
<dbReference type="PROSITE" id="PS00660">
    <property type="entry name" value="FERM_1"/>
    <property type="match status" value="1"/>
</dbReference>
<protein>
    <submittedName>
        <fullName evidence="15">Talin-2 isoform X2</fullName>
    </submittedName>
</protein>
<dbReference type="FunFam" id="1.20.1410.10:FF:000001">
    <property type="entry name" value="Talin 2"/>
    <property type="match status" value="1"/>
</dbReference>
<dbReference type="CTD" id="38978"/>
<dbReference type="Gene3D" id="1.20.80.10">
    <property type="match status" value="1"/>
</dbReference>
<dbReference type="Pfam" id="PF21692">
    <property type="entry name" value="Talin_R4"/>
    <property type="match status" value="1"/>
</dbReference>
<feature type="compositionally biased region" description="Polar residues" evidence="11">
    <location>
        <begin position="2635"/>
        <end position="2655"/>
    </location>
</feature>
<evidence type="ECO:0000256" key="6">
    <source>
        <dbReference type="ARBA" id="ARBA00022553"/>
    </source>
</evidence>
<dbReference type="Pfam" id="PF16511">
    <property type="entry name" value="FERM_f0"/>
    <property type="match status" value="1"/>
</dbReference>
<dbReference type="SUPFAM" id="SSF109880">
    <property type="entry name" value="A middle domain of Talin 1"/>
    <property type="match status" value="1"/>
</dbReference>
<dbReference type="PANTHER" id="PTHR19981:SF1">
    <property type="entry name" value="RHEA, ISOFORM B"/>
    <property type="match status" value="1"/>
</dbReference>
<dbReference type="Pfam" id="PF09141">
    <property type="entry name" value="Talin_middle"/>
    <property type="match status" value="1"/>
</dbReference>
<dbReference type="GO" id="GO:0005925">
    <property type="term" value="C:focal adhesion"/>
    <property type="evidence" value="ECO:0007669"/>
    <property type="project" value="UniProtKB-SubCell"/>
</dbReference>
<evidence type="ECO:0000256" key="5">
    <source>
        <dbReference type="ARBA" id="ARBA00022490"/>
    </source>
</evidence>
<dbReference type="Pfam" id="PF25177">
    <property type="entry name" value="Talin_VBS2"/>
    <property type="match status" value="1"/>
</dbReference>
<dbReference type="FunFam" id="1.20.1420.10:FF:000002">
    <property type="entry name" value="Talin 2"/>
    <property type="match status" value="1"/>
</dbReference>
<dbReference type="FunFam" id="1.20.80.10:FF:000007">
    <property type="entry name" value="Talin 2"/>
    <property type="match status" value="1"/>
</dbReference>
<evidence type="ECO:0000256" key="11">
    <source>
        <dbReference type="SAM" id="MobiDB-lite"/>
    </source>
</evidence>
<dbReference type="InterPro" id="IPR015009">
    <property type="entry name" value="Vinculin-bd_dom"/>
</dbReference>
<proteinExistence type="predicted"/>
<dbReference type="SUPFAM" id="SSF109885">
    <property type="entry name" value="I/LWEQ domain"/>
    <property type="match status" value="5"/>
</dbReference>
<evidence type="ECO:0000256" key="2">
    <source>
        <dbReference type="ARBA" id="ARBA00004246"/>
    </source>
</evidence>
<evidence type="ECO:0000313" key="14">
    <source>
        <dbReference type="Proteomes" id="UP000504634"/>
    </source>
</evidence>
<reference evidence="15" key="1">
    <citation type="submission" date="2025-08" db="UniProtKB">
        <authorList>
            <consortium name="RefSeq"/>
        </authorList>
    </citation>
    <scope>IDENTIFICATION</scope>
    <source>
        <strain evidence="15">11010-0011.00</strain>
        <tissue evidence="15">Whole body</tissue>
    </source>
</reference>
<dbReference type="GO" id="GO:0098609">
    <property type="term" value="P:cell-cell adhesion"/>
    <property type="evidence" value="ECO:0007669"/>
    <property type="project" value="TreeGrafter"/>
</dbReference>
<dbReference type="InterPro" id="IPR054082">
    <property type="entry name" value="Talin_IBS2B"/>
</dbReference>
<feature type="compositionally biased region" description="Polar residues" evidence="11">
    <location>
        <begin position="2702"/>
        <end position="2716"/>
    </location>
</feature>
<dbReference type="PANTHER" id="PTHR19981">
    <property type="entry name" value="TALIN"/>
    <property type="match status" value="1"/>
</dbReference>
<feature type="region of interest" description="Disordered" evidence="11">
    <location>
        <begin position="2555"/>
        <end position="2716"/>
    </location>
</feature>
<dbReference type="InterPro" id="IPR032425">
    <property type="entry name" value="FERM_f0"/>
</dbReference>
<keyword evidence="8" id="KW-0472">Membrane</keyword>
<dbReference type="Pfam" id="PF21896">
    <property type="entry name" value="Talin_IBS2B"/>
    <property type="match status" value="4"/>
</dbReference>
<dbReference type="FunFam" id="1.20.1420.10:FF:000012">
    <property type="entry name" value="Rhea, isoform B"/>
    <property type="match status" value="1"/>
</dbReference>
<evidence type="ECO:0000256" key="3">
    <source>
        <dbReference type="ARBA" id="ARBA00004413"/>
    </source>
</evidence>
<dbReference type="SMART" id="SM01244">
    <property type="entry name" value="IRS"/>
    <property type="match status" value="1"/>
</dbReference>
<dbReference type="GO" id="GO:0005200">
    <property type="term" value="F:structural constituent of cytoskeleton"/>
    <property type="evidence" value="ECO:0007669"/>
    <property type="project" value="InterPro"/>
</dbReference>
<keyword evidence="9" id="KW-0206">Cytoskeleton</keyword>
<feature type="domain" description="I/LWEQ" evidence="13">
    <location>
        <begin position="2297"/>
        <end position="2538"/>
    </location>
</feature>
<evidence type="ECO:0000313" key="15">
    <source>
        <dbReference type="RefSeq" id="XP_030385591.1"/>
    </source>
</evidence>
<dbReference type="InterPro" id="IPR002558">
    <property type="entry name" value="ILWEQ_dom"/>
</dbReference>
<feature type="compositionally biased region" description="Polar residues" evidence="11">
    <location>
        <begin position="2577"/>
        <end position="2593"/>
    </location>
</feature>
<dbReference type="InterPro" id="IPR054060">
    <property type="entry name" value="TLN1-like_RS"/>
</dbReference>
<dbReference type="Gene3D" id="3.10.20.90">
    <property type="entry name" value="Phosphatidylinositol 3-kinase Catalytic Subunit, Chain A, domain 1"/>
    <property type="match status" value="2"/>
</dbReference>
<dbReference type="Gene3D" id="2.30.29.30">
    <property type="entry name" value="Pleckstrin-homology domain (PH domain)/Phosphotyrosine-binding domain (PTB)"/>
    <property type="match status" value="1"/>
</dbReference>
<dbReference type="GO" id="GO:0005886">
    <property type="term" value="C:plasma membrane"/>
    <property type="evidence" value="ECO:0007669"/>
    <property type="project" value="UniProtKB-SubCell"/>
</dbReference>
<dbReference type="CDD" id="cd17090">
    <property type="entry name" value="FERM_F1_TLN"/>
    <property type="match status" value="1"/>
</dbReference>
<dbReference type="InterPro" id="IPR036476">
    <property type="entry name" value="Talin_cent_sf"/>
</dbReference>
<keyword evidence="6" id="KW-0597">Phosphoprotein</keyword>
<dbReference type="SMART" id="SM00307">
    <property type="entry name" value="ILWEQ"/>
    <property type="match status" value="1"/>
</dbReference>
<dbReference type="Gene3D" id="1.20.120.230">
    <property type="entry name" value="Alpha-catenin/vinculin-like"/>
    <property type="match status" value="5"/>
</dbReference>
<dbReference type="GO" id="GO:0005737">
    <property type="term" value="C:cytoplasm"/>
    <property type="evidence" value="ECO:0007669"/>
    <property type="project" value="TreeGrafter"/>
</dbReference>
<dbReference type="Pfam" id="PF21865">
    <property type="entry name" value="TLN1-like_RS"/>
    <property type="match status" value="2"/>
</dbReference>
<dbReference type="Pfam" id="PF02174">
    <property type="entry name" value="IRS"/>
    <property type="match status" value="1"/>
</dbReference>
<dbReference type="Gene3D" id="1.20.1410.10">
    <property type="entry name" value="I/LWEQ domain"/>
    <property type="match status" value="1"/>
</dbReference>
<dbReference type="InterPro" id="IPR019747">
    <property type="entry name" value="FERM_CS"/>
</dbReference>
<dbReference type="SMART" id="SM00295">
    <property type="entry name" value="B41"/>
    <property type="match status" value="1"/>
</dbReference>
<accession>A0A6J2UAP4</accession>
<feature type="domain" description="FERM" evidence="12">
    <location>
        <begin position="88"/>
        <end position="412"/>
    </location>
</feature>
<dbReference type="GeneID" id="115632532"/>
<feature type="compositionally biased region" description="Polar residues" evidence="11">
    <location>
        <begin position="2557"/>
        <end position="2567"/>
    </location>
</feature>
<gene>
    <name evidence="15" type="primary">LOC115632532</name>
</gene>
<dbReference type="InterPro" id="IPR014352">
    <property type="entry name" value="FERM/acyl-CoA-bd_prot_sf"/>
</dbReference>
<evidence type="ECO:0000256" key="8">
    <source>
        <dbReference type="ARBA" id="ARBA00023136"/>
    </source>
</evidence>
<dbReference type="CDD" id="cd12150">
    <property type="entry name" value="talin-RS"/>
    <property type="match status" value="1"/>
</dbReference>
<dbReference type="InterPro" id="IPR002404">
    <property type="entry name" value="IRS_PTB"/>
</dbReference>
<dbReference type="InterPro" id="IPR035963">
    <property type="entry name" value="FERM_2"/>
</dbReference>
<evidence type="ECO:0000256" key="9">
    <source>
        <dbReference type="ARBA" id="ARBA00023212"/>
    </source>
</evidence>
<dbReference type="GO" id="GO:0005178">
    <property type="term" value="F:integrin binding"/>
    <property type="evidence" value="ECO:0007669"/>
    <property type="project" value="TreeGrafter"/>
</dbReference>
<dbReference type="InterPro" id="IPR000299">
    <property type="entry name" value="FERM_domain"/>
</dbReference>
<dbReference type="InterPro" id="IPR035964">
    <property type="entry name" value="I/LWEQ_dom_sf"/>
</dbReference>
<dbReference type="PROSITE" id="PS50057">
    <property type="entry name" value="FERM_3"/>
    <property type="match status" value="1"/>
</dbReference>
<dbReference type="InterPro" id="IPR036723">
    <property type="entry name" value="Alpha-catenin/vinculin-like_sf"/>
</dbReference>
<keyword evidence="7" id="KW-0965">Cell junction</keyword>
<dbReference type="GO" id="GO:0009887">
    <property type="term" value="P:animal organ morphogenesis"/>
    <property type="evidence" value="ECO:0007669"/>
    <property type="project" value="UniProtKB-ARBA"/>
</dbReference>
<dbReference type="FunFam" id="1.20.120.230:FF:000005">
    <property type="entry name" value="Talin 1"/>
    <property type="match status" value="1"/>
</dbReference>
<dbReference type="CDD" id="cd10569">
    <property type="entry name" value="FERM_C_Talin"/>
    <property type="match status" value="1"/>
</dbReference>
<dbReference type="GO" id="GO:0030036">
    <property type="term" value="P:actin cytoskeleton organization"/>
    <property type="evidence" value="ECO:0007669"/>
    <property type="project" value="TreeGrafter"/>
</dbReference>
<dbReference type="InterPro" id="IPR019748">
    <property type="entry name" value="FERM_central"/>
</dbReference>
<dbReference type="Pfam" id="PF08913">
    <property type="entry name" value="VBS"/>
    <property type="match status" value="1"/>
</dbReference>
<feature type="compositionally biased region" description="Low complexity" evidence="11">
    <location>
        <begin position="2675"/>
        <end position="2701"/>
    </location>
</feature>
<dbReference type="InterPro" id="IPR011993">
    <property type="entry name" value="PH-like_dom_sf"/>
</dbReference>
<dbReference type="FunFam" id="1.20.1420.10:FF:000007">
    <property type="entry name" value="Talin 2"/>
    <property type="match status" value="1"/>
</dbReference>
<dbReference type="SUPFAM" id="SSF47220">
    <property type="entry name" value="alpha-catenin/vinculin-like"/>
    <property type="match status" value="4"/>
</dbReference>
<evidence type="ECO:0000256" key="7">
    <source>
        <dbReference type="ARBA" id="ARBA00022949"/>
    </source>
</evidence>
<dbReference type="Proteomes" id="UP000504634">
    <property type="component" value="Unplaced"/>
</dbReference>
<keyword evidence="10" id="KW-0175">Coiled coil</keyword>
<evidence type="ECO:0000256" key="4">
    <source>
        <dbReference type="ARBA" id="ARBA00022475"/>
    </source>
</evidence>
<dbReference type="FunFam" id="1.20.120.230:FF:000003">
    <property type="entry name" value="Talin 2"/>
    <property type="match status" value="1"/>
</dbReference>
<organism evidence="14 15">
    <name type="scientific">Drosophila lebanonensis</name>
    <name type="common">Fruit fly</name>
    <name type="synonym">Scaptodrosophila lebanonensis</name>
    <dbReference type="NCBI Taxonomy" id="7225"/>
    <lineage>
        <taxon>Eukaryota</taxon>
        <taxon>Metazoa</taxon>
        <taxon>Ecdysozoa</taxon>
        <taxon>Arthropoda</taxon>
        <taxon>Hexapoda</taxon>
        <taxon>Insecta</taxon>
        <taxon>Pterygota</taxon>
        <taxon>Neoptera</taxon>
        <taxon>Endopterygota</taxon>
        <taxon>Diptera</taxon>
        <taxon>Brachycera</taxon>
        <taxon>Muscomorpha</taxon>
        <taxon>Ephydroidea</taxon>
        <taxon>Drosophilidae</taxon>
        <taxon>Scaptodrosophila</taxon>
    </lineage>
</organism>
<dbReference type="GO" id="GO:0001726">
    <property type="term" value="C:ruffle"/>
    <property type="evidence" value="ECO:0007669"/>
    <property type="project" value="InterPro"/>
</dbReference>
<dbReference type="PROSITE" id="PS50945">
    <property type="entry name" value="I_LWEQ"/>
    <property type="match status" value="1"/>
</dbReference>
<dbReference type="GO" id="GO:0051015">
    <property type="term" value="F:actin filament binding"/>
    <property type="evidence" value="ECO:0007669"/>
    <property type="project" value="InterPro"/>
</dbReference>
<evidence type="ECO:0000259" key="13">
    <source>
        <dbReference type="PROSITE" id="PS50945"/>
    </source>
</evidence>